<protein>
    <submittedName>
        <fullName evidence="2">Uncharacterized protein</fullName>
    </submittedName>
</protein>
<keyword evidence="1" id="KW-0175">Coiled coil</keyword>
<dbReference type="AlphaFoldDB" id="A0A081A8E4"/>
<gene>
    <name evidence="2" type="ORF">F444_09208</name>
</gene>
<dbReference type="EMBL" id="ANJA01001710">
    <property type="protein sequence ID" value="ETO75155.1"/>
    <property type="molecule type" value="Genomic_DNA"/>
</dbReference>
<comment type="caution">
    <text evidence="2">The sequence shown here is derived from an EMBL/GenBank/DDBJ whole genome shotgun (WGS) entry which is preliminary data.</text>
</comment>
<sequence>MPTSLALVSVNMTHISPRAGSNERFSYSQELDLLIMEKDPEPTRAEIRKWPQELKDMRKVELHRKRMLLFRGRRADQKKNMHEECRRLEQELEQRLTGLSRNGDCTGRGRTAQVQHQMQQLVLERECLREESETLRQELARYQKFTQLVQTSKKTITPTLDDTCIVDATESHSAVTVRRIDSKWQPVQQEAGHRVYFPTSPSFFFHPFTMEEFTTVLRRHDDNTATDSSQLAWAGVYLGWSVYHGTVAPGKKWLSSHMRCSKRMECTIDSLVSRLTSEEDGSKWPIMATPSDINVTAEINIQTVQQLDENKFVLVRNLHGGVIIRYMCLIEQARLEMVEGKRKFKFYYAIGDSKANARTREVELTSDDNVRWITDEGGYSLTLTEVDGSSVEVVFDSLGCFESEQQARGHFIMFGHIVTRWDQLVTSSNLLKF</sequence>
<dbReference type="Proteomes" id="UP000028582">
    <property type="component" value="Unassembled WGS sequence"/>
</dbReference>
<accession>A0A081A8E4</accession>
<proteinExistence type="predicted"/>
<evidence type="ECO:0000313" key="3">
    <source>
        <dbReference type="Proteomes" id="UP000028582"/>
    </source>
</evidence>
<evidence type="ECO:0000313" key="2">
    <source>
        <dbReference type="EMBL" id="ETO75155.1"/>
    </source>
</evidence>
<name>A0A081A8E4_PHYNI</name>
<reference evidence="2 3" key="1">
    <citation type="submission" date="2013-11" db="EMBL/GenBank/DDBJ databases">
        <title>The Genome Sequence of Phytophthora parasitica P1976.</title>
        <authorList>
            <consortium name="The Broad Institute Genomics Platform"/>
            <person name="Russ C."/>
            <person name="Tyler B."/>
            <person name="Panabieres F."/>
            <person name="Shan W."/>
            <person name="Tripathy S."/>
            <person name="Grunwald N."/>
            <person name="Machado M."/>
            <person name="Johnson C.S."/>
            <person name="Walker B."/>
            <person name="Young S."/>
            <person name="Zeng Q."/>
            <person name="Gargeya S."/>
            <person name="Fitzgerald M."/>
            <person name="Haas B."/>
            <person name="Abouelleil A."/>
            <person name="Allen A.W."/>
            <person name="Alvarado L."/>
            <person name="Arachchi H.M."/>
            <person name="Berlin A.M."/>
            <person name="Chapman S.B."/>
            <person name="Gainer-Dewar J."/>
            <person name="Goldberg J."/>
            <person name="Griggs A."/>
            <person name="Gujja S."/>
            <person name="Hansen M."/>
            <person name="Howarth C."/>
            <person name="Imamovic A."/>
            <person name="Ireland A."/>
            <person name="Larimer J."/>
            <person name="McCowan C."/>
            <person name="Murphy C."/>
            <person name="Pearson M."/>
            <person name="Poon T.W."/>
            <person name="Priest M."/>
            <person name="Roberts A."/>
            <person name="Saif S."/>
            <person name="Shea T."/>
            <person name="Sisk P."/>
            <person name="Sykes S."/>
            <person name="Wortman J."/>
            <person name="Nusbaum C."/>
            <person name="Birren B."/>
        </authorList>
    </citation>
    <scope>NUCLEOTIDE SEQUENCE [LARGE SCALE GENOMIC DNA]</scope>
    <source>
        <strain evidence="2 3">P1976</strain>
    </source>
</reference>
<feature type="coiled-coil region" evidence="1">
    <location>
        <begin position="75"/>
        <end position="145"/>
    </location>
</feature>
<dbReference type="OrthoDB" id="128302at2759"/>
<evidence type="ECO:0000256" key="1">
    <source>
        <dbReference type="SAM" id="Coils"/>
    </source>
</evidence>
<organism evidence="2 3">
    <name type="scientific">Phytophthora nicotianae P1976</name>
    <dbReference type="NCBI Taxonomy" id="1317066"/>
    <lineage>
        <taxon>Eukaryota</taxon>
        <taxon>Sar</taxon>
        <taxon>Stramenopiles</taxon>
        <taxon>Oomycota</taxon>
        <taxon>Peronosporomycetes</taxon>
        <taxon>Peronosporales</taxon>
        <taxon>Peronosporaceae</taxon>
        <taxon>Phytophthora</taxon>
    </lineage>
</organism>